<dbReference type="InterPro" id="IPR030931">
    <property type="entry name" value="Group_II_RT_mat"/>
</dbReference>
<dbReference type="AlphaFoldDB" id="U2YAZ2"/>
<protein>
    <recommendedName>
        <fullName evidence="2">Reverse transcriptase domain-containing protein</fullName>
    </recommendedName>
</protein>
<dbReference type="PANTHER" id="PTHR34047">
    <property type="entry name" value="NUCLEAR INTRON MATURASE 1, MITOCHONDRIAL-RELATED"/>
    <property type="match status" value="1"/>
</dbReference>
<dbReference type="InterPro" id="IPR051083">
    <property type="entry name" value="GrpII_Intron_Splice-Mob/Def"/>
</dbReference>
<dbReference type="PROSITE" id="PS50878">
    <property type="entry name" value="RT_POL"/>
    <property type="match status" value="1"/>
</dbReference>
<dbReference type="NCBIfam" id="TIGR04416">
    <property type="entry name" value="group_II_RT_mat"/>
    <property type="match status" value="1"/>
</dbReference>
<dbReference type="Proteomes" id="UP000016985">
    <property type="component" value="Unassembled WGS sequence"/>
</dbReference>
<name>U2YAZ2_STRCV</name>
<dbReference type="InterPro" id="IPR003615">
    <property type="entry name" value="HNH_nuc"/>
</dbReference>
<dbReference type="CDD" id="cd01651">
    <property type="entry name" value="RT_G2_intron"/>
    <property type="match status" value="1"/>
</dbReference>
<dbReference type="PANTHER" id="PTHR34047:SF8">
    <property type="entry name" value="PROTEIN YKFC"/>
    <property type="match status" value="1"/>
</dbReference>
<accession>U2YAZ2</accession>
<gene>
    <name evidence="3" type="ORF">ANG5_0753</name>
</gene>
<comment type="caution">
    <text evidence="3">The sequence shown here is derived from an EMBL/GenBank/DDBJ whole genome shotgun (WGS) entry which is preliminary data.</text>
</comment>
<dbReference type="Pfam" id="PF00078">
    <property type="entry name" value="RVT_1"/>
    <property type="match status" value="1"/>
</dbReference>
<dbReference type="CDD" id="cd00085">
    <property type="entry name" value="HNHc"/>
    <property type="match status" value="1"/>
</dbReference>
<dbReference type="EMBL" id="BASX01000005">
    <property type="protein sequence ID" value="GAD44225.1"/>
    <property type="molecule type" value="Genomic_DNA"/>
</dbReference>
<evidence type="ECO:0000259" key="2">
    <source>
        <dbReference type="PROSITE" id="PS50878"/>
    </source>
</evidence>
<keyword evidence="1" id="KW-0227">DNA damage</keyword>
<dbReference type="InterPro" id="IPR043502">
    <property type="entry name" value="DNA/RNA_pol_sf"/>
</dbReference>
<reference evidence="3 4" key="1">
    <citation type="submission" date="2013-09" db="EMBL/GenBank/DDBJ databases">
        <title>Genome Sequences of seven clinical isolates and type strains of anginosus group streptococci.</title>
        <authorList>
            <person name="Maruyama F."/>
            <person name="Sakurai A."/>
            <person name="Ogura Y."/>
            <person name="Homma H."/>
            <person name="Takahashi N."/>
            <person name="Ohtsubo Y."/>
            <person name="Hoshino T."/>
            <person name="Okahashi N."/>
            <person name="Nakagawa I."/>
            <person name="Kimura S."/>
            <person name="Fujiwara T."/>
            <person name="Hayashi T."/>
            <person name="Shintani S."/>
        </authorList>
    </citation>
    <scope>NUCLEOTIDE SEQUENCE [LARGE SCALE GENOMIC DNA]</scope>
    <source>
        <strain evidence="4">CCUG46377</strain>
    </source>
</reference>
<keyword evidence="4" id="KW-1185">Reference proteome</keyword>
<feature type="domain" description="Reverse transcriptase" evidence="2">
    <location>
        <begin position="90"/>
        <end position="344"/>
    </location>
</feature>
<sequence>MTVNTNLERQPKRQKLRNAEYYDMQDLTDKLYQESIQGKTFNKLMQLITSENNILLAFRNIKNNKGSMTKGTDGKTIKYYKEWSEEQFVKYFQDKFKNYHPKSVLRVEIPKTGQPDKTRPLGIPCMDDRIVQQCIIQILEPVCEAKFHAHSYGFRPNRSASHAIARVQSLMNVSKLHYVVDVDIKGFFDNVNHGKLIKQIWTMGIRDKSLISIIGKILKSKIEGIGIPEKGTPQGGIISPLLSNIVLNELDWWLSDQWETIQTRHKYTASHKYDALKKSKLKELFFVRYADDFKILCRDYKTAQKIFVAVKNWLFERLELEISPEKLKITNVRKGKTDFLGFLLYVSKKGKKYVSRSNVSDKAKKAMKIKLKEQIKEIQKDTSPHQVNQLNSMILGMHNYYNVATGCSIDFREINFVVSKSLKHRLREKTKKAKRNKKAKKLLSGKVPKSKTYERFYGRYNQKPKIVAGIHIFPIYGCRFVTPRMFSREVNKYTPQGRVLIHKNLSTGRYLVEYLLEMKEYDKSVEYNDNRISLMAGQNGKCAVTGEALNIFNMECHHKKPKHLGGTDEYKNLVWLRTEVHKLIHATDKDTIEKYLSILKLDEKALKKVNSLRLLAENLEIVVSKN</sequence>
<dbReference type="SUPFAM" id="SSF56672">
    <property type="entry name" value="DNA/RNA polymerases"/>
    <property type="match status" value="1"/>
</dbReference>
<dbReference type="InterPro" id="IPR000477">
    <property type="entry name" value="RT_dom"/>
</dbReference>
<dbReference type="GO" id="GO:0006974">
    <property type="term" value="P:DNA damage response"/>
    <property type="evidence" value="ECO:0007669"/>
    <property type="project" value="UniProtKB-KW"/>
</dbReference>
<proteinExistence type="predicted"/>
<dbReference type="SMART" id="SM00507">
    <property type="entry name" value="HNHc"/>
    <property type="match status" value="1"/>
</dbReference>
<organism evidence="3 4">
    <name type="scientific">Streptococcus constellatus subsp. pharyngis SK1060 = CCUG 46377</name>
    <dbReference type="NCBI Taxonomy" id="1035184"/>
    <lineage>
        <taxon>Bacteria</taxon>
        <taxon>Bacillati</taxon>
        <taxon>Bacillota</taxon>
        <taxon>Bacilli</taxon>
        <taxon>Lactobacillales</taxon>
        <taxon>Streptococcaceae</taxon>
        <taxon>Streptococcus</taxon>
        <taxon>Streptococcus anginosus group</taxon>
    </lineage>
</organism>
<evidence type="ECO:0000256" key="1">
    <source>
        <dbReference type="ARBA" id="ARBA00022763"/>
    </source>
</evidence>
<evidence type="ECO:0000313" key="4">
    <source>
        <dbReference type="Proteomes" id="UP000016985"/>
    </source>
</evidence>
<evidence type="ECO:0000313" key="3">
    <source>
        <dbReference type="EMBL" id="GAD44225.1"/>
    </source>
</evidence>
<dbReference type="Gene3D" id="1.10.30.50">
    <property type="match status" value="1"/>
</dbReference>